<dbReference type="SUPFAM" id="SSF57756">
    <property type="entry name" value="Retrovirus zinc finger-like domains"/>
    <property type="match status" value="1"/>
</dbReference>
<evidence type="ECO:0000256" key="5">
    <source>
        <dbReference type="ARBA" id="ARBA00022722"/>
    </source>
</evidence>
<comment type="caution">
    <text evidence="13">The sequence shown here is derived from an EMBL/GenBank/DDBJ whole genome shotgun (WGS) entry which is preliminary data.</text>
</comment>
<keyword evidence="8" id="KW-0695">RNA-directed DNA polymerase</keyword>
<evidence type="ECO:0000256" key="7">
    <source>
        <dbReference type="ARBA" id="ARBA00022801"/>
    </source>
</evidence>
<feature type="compositionally biased region" description="Polar residues" evidence="10">
    <location>
        <begin position="41"/>
        <end position="54"/>
    </location>
</feature>
<name>A0A5N6LVE7_9ASTR</name>
<keyword evidence="6" id="KW-0255">Endonuclease</keyword>
<dbReference type="InterPro" id="IPR041373">
    <property type="entry name" value="RT_RNaseH"/>
</dbReference>
<dbReference type="InterPro" id="IPR021109">
    <property type="entry name" value="Peptidase_aspartic_dom_sf"/>
</dbReference>
<feature type="compositionally biased region" description="Polar residues" evidence="10">
    <location>
        <begin position="62"/>
        <end position="84"/>
    </location>
</feature>
<keyword evidence="3" id="KW-0808">Transferase</keyword>
<feature type="domain" description="CCHC-type" evidence="11">
    <location>
        <begin position="130"/>
        <end position="145"/>
    </location>
</feature>
<evidence type="ECO:0000256" key="4">
    <source>
        <dbReference type="ARBA" id="ARBA00022695"/>
    </source>
</evidence>
<dbReference type="Pfam" id="PF17917">
    <property type="entry name" value="RT_RNaseH"/>
    <property type="match status" value="1"/>
</dbReference>
<keyword evidence="7" id="KW-0378">Hydrolase</keyword>
<dbReference type="Gene3D" id="4.10.60.10">
    <property type="entry name" value="Zinc finger, CCHC-type"/>
    <property type="match status" value="1"/>
</dbReference>
<dbReference type="OrthoDB" id="1733657at2759"/>
<gene>
    <name evidence="13" type="ORF">E3N88_38884</name>
</gene>
<dbReference type="CDD" id="cd00303">
    <property type="entry name" value="retropepsin_like"/>
    <property type="match status" value="1"/>
</dbReference>
<proteinExistence type="predicted"/>
<dbReference type="Pfam" id="PF00078">
    <property type="entry name" value="RVT_1"/>
    <property type="match status" value="1"/>
</dbReference>
<dbReference type="AlphaFoldDB" id="A0A5N6LVE7"/>
<dbReference type="PANTHER" id="PTHR37984">
    <property type="entry name" value="PROTEIN CBG26694"/>
    <property type="match status" value="1"/>
</dbReference>
<dbReference type="EC" id="2.7.7.49" evidence="1"/>
<evidence type="ECO:0000256" key="2">
    <source>
        <dbReference type="ARBA" id="ARBA00022670"/>
    </source>
</evidence>
<reference evidence="13 14" key="1">
    <citation type="submission" date="2019-05" db="EMBL/GenBank/DDBJ databases">
        <title>Mikania micrantha, genome provides insights into the molecular mechanism of rapid growth.</title>
        <authorList>
            <person name="Liu B."/>
        </authorList>
    </citation>
    <scope>NUCLEOTIDE SEQUENCE [LARGE SCALE GENOMIC DNA]</scope>
    <source>
        <strain evidence="13">NLD-2019</strain>
        <tissue evidence="13">Leaf</tissue>
    </source>
</reference>
<sequence length="911" mass="104052">MFMKFKDLTEVADAMKTYEFERKEFLSRAGENKKRDRDGQRIQTSGQSSNVSNQQDRRVQVIRNNGNQSRPWQSRPQNPKPVTNQLQPYVAPVKAQPLNQFGNQNQALIPPCNTCGKHHRGICHRAGGNCFRCGQTGHMIRDCPQPDKKNNVGTSTSLNNRGRVFSLTATDAASAPGTVSGTIRIGDRDICVLFDTCATHSIVSHMFTKYLRIAPSLLDHTLCISTHTGESIVITHIYKDCPITIDTIVRKADLLPMQMGDFDIILGMDWLTRHHVTIDCHSRRVVFGDFHHPDLVYQGIQPHKSLKIISALKAQKLISHGCVGFLASIIDTLAGEASIDSHPVVREYPDVFPDELPGLPPDREIEFSIDLIPGSQPISKAPYRMAPLELKELKEQLQELLELGFIRPSVSPWGAPVLFVKKKDGSMRLCIDYRELNKITIRNRYPLPRIDDLFDQLQGAKFFSKIDLRSGYHQMKIREEDVSKSAFRTRYGHYEFLVMPFGLTNAPAVFMDLMNRVFHEFLDKFVIVFIDDILVYSKSKEDHEEHLRKVLETLRQKKLYAKFSKCDFWLNQVAFLGHVVSAEGIMMDPAKIEAITKWPRPTSATEVRSFLGLAGYYRRFVEGFSVIALPLTQLLRKGVKYSWNEEREKSFEELKKRLVSAPILTLPCGSGGYHIYSDASKKGLGCVLMQHGKVIAYASRQLKPYEVNYPTHDLELAAVVFALKIWRHYLYGETCDIFTDHKSLKYIFTQKELNMRQRRWLELLKDYDANIQYHPGKANVVADALSRKNFGAVSFLQIQPRIISDLDKMGVGIHMDFLYHQNKRERRSSRLTRLTMSPAGNRSTCTSNIVPPSPTVLVANDAWATEGWLDRIGLCEWEDGTRPTDDVRMRRTCEWREWWVLGLAFGRVGLE</sequence>
<dbReference type="InterPro" id="IPR050951">
    <property type="entry name" value="Retrovirus_Pol_polyprotein"/>
</dbReference>
<dbReference type="GO" id="GO:0003964">
    <property type="term" value="F:RNA-directed DNA polymerase activity"/>
    <property type="evidence" value="ECO:0007669"/>
    <property type="project" value="UniProtKB-KW"/>
</dbReference>
<dbReference type="Gene3D" id="2.40.70.10">
    <property type="entry name" value="Acid Proteases"/>
    <property type="match status" value="1"/>
</dbReference>
<dbReference type="SUPFAM" id="SSF50630">
    <property type="entry name" value="Acid proteases"/>
    <property type="match status" value="1"/>
</dbReference>
<dbReference type="Pfam" id="PF00098">
    <property type="entry name" value="zf-CCHC"/>
    <property type="match status" value="1"/>
</dbReference>
<dbReference type="CDD" id="cd09274">
    <property type="entry name" value="RNase_HI_RT_Ty3"/>
    <property type="match status" value="1"/>
</dbReference>
<keyword evidence="4" id="KW-0548">Nucleotidyltransferase</keyword>
<evidence type="ECO:0000256" key="9">
    <source>
        <dbReference type="PROSITE-ProRule" id="PRU00047"/>
    </source>
</evidence>
<evidence type="ECO:0000256" key="3">
    <source>
        <dbReference type="ARBA" id="ARBA00022679"/>
    </source>
</evidence>
<dbReference type="FunFam" id="3.10.10.10:FF:000007">
    <property type="entry name" value="Retrovirus-related Pol polyprotein from transposon 17.6-like Protein"/>
    <property type="match status" value="1"/>
</dbReference>
<dbReference type="GO" id="GO:0008233">
    <property type="term" value="F:peptidase activity"/>
    <property type="evidence" value="ECO:0007669"/>
    <property type="project" value="UniProtKB-KW"/>
</dbReference>
<dbReference type="FunFam" id="3.30.70.270:FF:000020">
    <property type="entry name" value="Transposon Tf2-6 polyprotein-like Protein"/>
    <property type="match status" value="1"/>
</dbReference>
<evidence type="ECO:0000256" key="6">
    <source>
        <dbReference type="ARBA" id="ARBA00022759"/>
    </source>
</evidence>
<dbReference type="PROSITE" id="PS50878">
    <property type="entry name" value="RT_POL"/>
    <property type="match status" value="1"/>
</dbReference>
<feature type="domain" description="Reverse transcriptase" evidence="12">
    <location>
        <begin position="401"/>
        <end position="580"/>
    </location>
</feature>
<evidence type="ECO:0000313" key="13">
    <source>
        <dbReference type="EMBL" id="KAD2805507.1"/>
    </source>
</evidence>
<evidence type="ECO:0000259" key="11">
    <source>
        <dbReference type="PROSITE" id="PS50158"/>
    </source>
</evidence>
<evidence type="ECO:0000256" key="10">
    <source>
        <dbReference type="SAM" id="MobiDB-lite"/>
    </source>
</evidence>
<keyword evidence="5" id="KW-0540">Nuclease</keyword>
<dbReference type="SUPFAM" id="SSF56672">
    <property type="entry name" value="DNA/RNA polymerases"/>
    <property type="match status" value="1"/>
</dbReference>
<protein>
    <recommendedName>
        <fullName evidence="1">RNA-directed DNA polymerase</fullName>
        <ecNumber evidence="1">2.7.7.49</ecNumber>
    </recommendedName>
</protein>
<dbReference type="InterPro" id="IPR036875">
    <property type="entry name" value="Znf_CCHC_sf"/>
</dbReference>
<dbReference type="SMART" id="SM00343">
    <property type="entry name" value="ZnF_C2HC"/>
    <property type="match status" value="1"/>
</dbReference>
<organism evidence="13 14">
    <name type="scientific">Mikania micrantha</name>
    <name type="common">bitter vine</name>
    <dbReference type="NCBI Taxonomy" id="192012"/>
    <lineage>
        <taxon>Eukaryota</taxon>
        <taxon>Viridiplantae</taxon>
        <taxon>Streptophyta</taxon>
        <taxon>Embryophyta</taxon>
        <taxon>Tracheophyta</taxon>
        <taxon>Spermatophyta</taxon>
        <taxon>Magnoliopsida</taxon>
        <taxon>eudicotyledons</taxon>
        <taxon>Gunneridae</taxon>
        <taxon>Pentapetalae</taxon>
        <taxon>asterids</taxon>
        <taxon>campanulids</taxon>
        <taxon>Asterales</taxon>
        <taxon>Asteraceae</taxon>
        <taxon>Asteroideae</taxon>
        <taxon>Heliantheae alliance</taxon>
        <taxon>Eupatorieae</taxon>
        <taxon>Mikania</taxon>
    </lineage>
</organism>
<dbReference type="PANTHER" id="PTHR37984:SF5">
    <property type="entry name" value="PROTEIN NYNRIN-LIKE"/>
    <property type="match status" value="1"/>
</dbReference>
<keyword evidence="9" id="KW-0479">Metal-binding</keyword>
<dbReference type="InterPro" id="IPR043128">
    <property type="entry name" value="Rev_trsase/Diguanyl_cyclase"/>
</dbReference>
<dbReference type="GO" id="GO:0008270">
    <property type="term" value="F:zinc ion binding"/>
    <property type="evidence" value="ECO:0007669"/>
    <property type="project" value="UniProtKB-KW"/>
</dbReference>
<dbReference type="InterPro" id="IPR043502">
    <property type="entry name" value="DNA/RNA_pol_sf"/>
</dbReference>
<dbReference type="Proteomes" id="UP000326396">
    <property type="component" value="Linkage Group LG8"/>
</dbReference>
<evidence type="ECO:0000256" key="1">
    <source>
        <dbReference type="ARBA" id="ARBA00012493"/>
    </source>
</evidence>
<accession>A0A5N6LVE7</accession>
<dbReference type="GO" id="GO:0004519">
    <property type="term" value="F:endonuclease activity"/>
    <property type="evidence" value="ECO:0007669"/>
    <property type="project" value="UniProtKB-KW"/>
</dbReference>
<evidence type="ECO:0000256" key="8">
    <source>
        <dbReference type="ARBA" id="ARBA00022918"/>
    </source>
</evidence>
<dbReference type="GO" id="GO:0006508">
    <property type="term" value="P:proteolysis"/>
    <property type="evidence" value="ECO:0007669"/>
    <property type="project" value="UniProtKB-KW"/>
</dbReference>
<dbReference type="PROSITE" id="PS50158">
    <property type="entry name" value="ZF_CCHC"/>
    <property type="match status" value="1"/>
</dbReference>
<feature type="region of interest" description="Disordered" evidence="10">
    <location>
        <begin position="28"/>
        <end position="84"/>
    </location>
</feature>
<keyword evidence="9" id="KW-0862">Zinc</keyword>
<feature type="compositionally biased region" description="Basic and acidic residues" evidence="10">
    <location>
        <begin position="28"/>
        <end position="40"/>
    </location>
</feature>
<dbReference type="Pfam" id="PF08284">
    <property type="entry name" value="RVP_2"/>
    <property type="match status" value="1"/>
</dbReference>
<evidence type="ECO:0000259" key="12">
    <source>
        <dbReference type="PROSITE" id="PS50878"/>
    </source>
</evidence>
<dbReference type="Gene3D" id="3.10.10.10">
    <property type="entry name" value="HIV Type 1 Reverse Transcriptase, subunit A, domain 1"/>
    <property type="match status" value="1"/>
</dbReference>
<evidence type="ECO:0000313" key="14">
    <source>
        <dbReference type="Proteomes" id="UP000326396"/>
    </source>
</evidence>
<dbReference type="Gene3D" id="3.30.70.270">
    <property type="match status" value="2"/>
</dbReference>
<dbReference type="FunFam" id="3.10.20.370:FF:000001">
    <property type="entry name" value="Retrovirus-related Pol polyprotein from transposon 17.6-like protein"/>
    <property type="match status" value="1"/>
</dbReference>
<dbReference type="CDD" id="cd01647">
    <property type="entry name" value="RT_LTR"/>
    <property type="match status" value="1"/>
</dbReference>
<dbReference type="GO" id="GO:0003676">
    <property type="term" value="F:nucleic acid binding"/>
    <property type="evidence" value="ECO:0007669"/>
    <property type="project" value="InterPro"/>
</dbReference>
<keyword evidence="14" id="KW-1185">Reference proteome</keyword>
<dbReference type="EMBL" id="SZYD01000018">
    <property type="protein sequence ID" value="KAD2805507.1"/>
    <property type="molecule type" value="Genomic_DNA"/>
</dbReference>
<keyword evidence="2" id="KW-0645">Protease</keyword>
<dbReference type="InterPro" id="IPR001878">
    <property type="entry name" value="Znf_CCHC"/>
</dbReference>
<keyword evidence="9" id="KW-0863">Zinc-finger</keyword>
<dbReference type="InterPro" id="IPR000477">
    <property type="entry name" value="RT_dom"/>
</dbReference>